<name>A0A9D4KTK2_DREPO</name>
<evidence type="ECO:0000313" key="3">
    <source>
        <dbReference type="Proteomes" id="UP000828390"/>
    </source>
</evidence>
<feature type="compositionally biased region" description="Basic and acidic residues" evidence="1">
    <location>
        <begin position="48"/>
        <end position="57"/>
    </location>
</feature>
<dbReference type="EMBL" id="JAIWYP010000003">
    <property type="protein sequence ID" value="KAH3845007.1"/>
    <property type="molecule type" value="Genomic_DNA"/>
</dbReference>
<proteinExistence type="predicted"/>
<evidence type="ECO:0000313" key="2">
    <source>
        <dbReference type="EMBL" id="KAH3845007.1"/>
    </source>
</evidence>
<evidence type="ECO:0000256" key="1">
    <source>
        <dbReference type="SAM" id="MobiDB-lite"/>
    </source>
</evidence>
<dbReference type="Proteomes" id="UP000828390">
    <property type="component" value="Unassembled WGS sequence"/>
</dbReference>
<comment type="caution">
    <text evidence="2">The sequence shown here is derived from an EMBL/GenBank/DDBJ whole genome shotgun (WGS) entry which is preliminary data.</text>
</comment>
<reference evidence="2" key="1">
    <citation type="journal article" date="2019" name="bioRxiv">
        <title>The Genome of the Zebra Mussel, Dreissena polymorpha: A Resource for Invasive Species Research.</title>
        <authorList>
            <person name="McCartney M.A."/>
            <person name="Auch B."/>
            <person name="Kono T."/>
            <person name="Mallez S."/>
            <person name="Zhang Y."/>
            <person name="Obille A."/>
            <person name="Becker A."/>
            <person name="Abrahante J.E."/>
            <person name="Garbe J."/>
            <person name="Badalamenti J.P."/>
            <person name="Herman A."/>
            <person name="Mangelson H."/>
            <person name="Liachko I."/>
            <person name="Sullivan S."/>
            <person name="Sone E.D."/>
            <person name="Koren S."/>
            <person name="Silverstein K.A.T."/>
            <person name="Beckman K.B."/>
            <person name="Gohl D.M."/>
        </authorList>
    </citation>
    <scope>NUCLEOTIDE SEQUENCE</scope>
    <source>
        <strain evidence="2">Duluth1</strain>
        <tissue evidence="2">Whole animal</tissue>
    </source>
</reference>
<feature type="region of interest" description="Disordered" evidence="1">
    <location>
        <begin position="48"/>
        <end position="67"/>
    </location>
</feature>
<gene>
    <name evidence="2" type="ORF">DPMN_087276</name>
</gene>
<reference evidence="2" key="2">
    <citation type="submission" date="2020-11" db="EMBL/GenBank/DDBJ databases">
        <authorList>
            <person name="McCartney M.A."/>
            <person name="Auch B."/>
            <person name="Kono T."/>
            <person name="Mallez S."/>
            <person name="Becker A."/>
            <person name="Gohl D.M."/>
            <person name="Silverstein K.A.T."/>
            <person name="Koren S."/>
            <person name="Bechman K.B."/>
            <person name="Herman A."/>
            <person name="Abrahante J.E."/>
            <person name="Garbe J."/>
        </authorList>
    </citation>
    <scope>NUCLEOTIDE SEQUENCE</scope>
    <source>
        <strain evidence="2">Duluth1</strain>
        <tissue evidence="2">Whole animal</tissue>
    </source>
</reference>
<sequence>MKRAKIPVPTKQTCEQLPTLSDAIRARFWKKTRGDTTRKYDCVVEQDSIQRQEETKRTNAPAYTKPS</sequence>
<accession>A0A9D4KTK2</accession>
<protein>
    <submittedName>
        <fullName evidence="2">Uncharacterized protein</fullName>
    </submittedName>
</protein>
<dbReference type="AlphaFoldDB" id="A0A9D4KTK2"/>
<organism evidence="2 3">
    <name type="scientific">Dreissena polymorpha</name>
    <name type="common">Zebra mussel</name>
    <name type="synonym">Mytilus polymorpha</name>
    <dbReference type="NCBI Taxonomy" id="45954"/>
    <lineage>
        <taxon>Eukaryota</taxon>
        <taxon>Metazoa</taxon>
        <taxon>Spiralia</taxon>
        <taxon>Lophotrochozoa</taxon>
        <taxon>Mollusca</taxon>
        <taxon>Bivalvia</taxon>
        <taxon>Autobranchia</taxon>
        <taxon>Heteroconchia</taxon>
        <taxon>Euheterodonta</taxon>
        <taxon>Imparidentia</taxon>
        <taxon>Neoheterodontei</taxon>
        <taxon>Myida</taxon>
        <taxon>Dreissenoidea</taxon>
        <taxon>Dreissenidae</taxon>
        <taxon>Dreissena</taxon>
    </lineage>
</organism>
<keyword evidence="3" id="KW-1185">Reference proteome</keyword>